<evidence type="ECO:0000256" key="1">
    <source>
        <dbReference type="SAM" id="MobiDB-lite"/>
    </source>
</evidence>
<dbReference type="EMBL" id="NETL01000016">
    <property type="protein sequence ID" value="OTN68545.1"/>
    <property type="molecule type" value="Genomic_DNA"/>
</dbReference>
<protein>
    <submittedName>
        <fullName evidence="3">Uncharacterized protein</fullName>
    </submittedName>
</protein>
<feature type="compositionally biased region" description="Basic and acidic residues" evidence="1">
    <location>
        <begin position="264"/>
        <end position="284"/>
    </location>
</feature>
<dbReference type="VEuPathDB" id="PlasmoDB:PKNOH_S02313800"/>
<comment type="caution">
    <text evidence="3">The sequence shown here is derived from an EMBL/GenBank/DDBJ whole genome shotgun (WGS) entry which is preliminary data.</text>
</comment>
<evidence type="ECO:0000256" key="2">
    <source>
        <dbReference type="SAM" id="Phobius"/>
    </source>
</evidence>
<organism evidence="3 4">
    <name type="scientific">Plasmodium knowlesi</name>
    <dbReference type="NCBI Taxonomy" id="5850"/>
    <lineage>
        <taxon>Eukaryota</taxon>
        <taxon>Sar</taxon>
        <taxon>Alveolata</taxon>
        <taxon>Apicomplexa</taxon>
        <taxon>Aconoidasida</taxon>
        <taxon>Haemosporida</taxon>
        <taxon>Plasmodiidae</taxon>
        <taxon>Plasmodium</taxon>
        <taxon>Plasmodium (Plasmodium)</taxon>
    </lineage>
</organism>
<evidence type="ECO:0000313" key="3">
    <source>
        <dbReference type="EMBL" id="OTN68545.1"/>
    </source>
</evidence>
<sequence>MNNETDLQSGTADGNSTRVITFQSNSTPLATDIDNFSLEQYTNQLSTTATSTLVEGLLNSVSEAISDAVGNITSSLSGNESASLHSSLASNSGNFPVIHNETIGNTAENFLPGGSSKEACVLLNTFIFLLPFLSLLIIIPLAAFLYDKTPLGTCYNRVCDLLCGIPEEDEQDNGDGNETYGDIEKGAYAGGTRRTNSDHRDCAKNKKKKKKHRRRRNSYNFRNPAFTESYVRELGVTYWGNEIGNNFFNPSLHETYVNTLTGVGEDKDHNGNDNRGTPTDKRKYKENDAVEGIGHVNSAFYSPSLESGANNFEEIHL</sequence>
<feature type="compositionally biased region" description="Basic and acidic residues" evidence="1">
    <location>
        <begin position="195"/>
        <end position="204"/>
    </location>
</feature>
<dbReference type="AlphaFoldDB" id="A0A1Y3DYQ9"/>
<dbReference type="Proteomes" id="UP000195012">
    <property type="component" value="Unassembled WGS sequence"/>
</dbReference>
<keyword evidence="2" id="KW-0472">Membrane</keyword>
<accession>A0A1Y3DYQ9</accession>
<keyword evidence="2" id="KW-0812">Transmembrane</keyword>
<dbReference type="VEuPathDB" id="PlasmoDB:PKNH_0321500"/>
<feature type="region of interest" description="Disordered" evidence="1">
    <location>
        <begin position="170"/>
        <end position="218"/>
    </location>
</feature>
<evidence type="ECO:0000313" key="4">
    <source>
        <dbReference type="Proteomes" id="UP000195012"/>
    </source>
</evidence>
<proteinExistence type="predicted"/>
<feature type="region of interest" description="Disordered" evidence="1">
    <location>
        <begin position="262"/>
        <end position="284"/>
    </location>
</feature>
<feature type="compositionally biased region" description="Basic residues" evidence="1">
    <location>
        <begin position="205"/>
        <end position="217"/>
    </location>
</feature>
<reference evidence="3 4" key="1">
    <citation type="submission" date="2017-05" db="EMBL/GenBank/DDBJ databases">
        <title>PacBio assembly of a Plasmodium knowlesi genome sequence with Hi-C correction and manual annotation of the SICAvar gene family.</title>
        <authorList>
            <person name="Lapp S.A."/>
            <person name="Geraldo J.A."/>
            <person name="Chien J.-T."/>
            <person name="Ay F."/>
            <person name="Pakala S.B."/>
            <person name="Batugedara G."/>
            <person name="Humphrey J.C."/>
            <person name="Debarry J.D."/>
            <person name="Le Roch K.G."/>
            <person name="Galinski M.R."/>
            <person name="Kissinger J.C."/>
        </authorList>
    </citation>
    <scope>NUCLEOTIDE SEQUENCE [LARGE SCALE GENOMIC DNA]</scope>
    <source>
        <strain evidence="4">Malayan Strain Pk1 (A+)</strain>
    </source>
</reference>
<dbReference type="OrthoDB" id="387658at2759"/>
<feature type="transmembrane region" description="Helical" evidence="2">
    <location>
        <begin position="121"/>
        <end position="146"/>
    </location>
</feature>
<gene>
    <name evidence="3" type="ORF">PKNOH_S02313800</name>
</gene>
<name>A0A1Y3DYQ9_PLAKN</name>
<keyword evidence="2" id="KW-1133">Transmembrane helix</keyword>